<evidence type="ECO:0000313" key="4">
    <source>
        <dbReference type="Proteomes" id="UP000515140"/>
    </source>
</evidence>
<dbReference type="InterPro" id="IPR055377">
    <property type="entry name" value="GH3_M"/>
</dbReference>
<dbReference type="AlphaFoldDB" id="A0A6P5J260"/>
<evidence type="ECO:0000259" key="2">
    <source>
        <dbReference type="Pfam" id="PF23571"/>
    </source>
</evidence>
<dbReference type="InterPro" id="IPR056985">
    <property type="entry name" value="GH3_N"/>
</dbReference>
<dbReference type="GO" id="GO:0016881">
    <property type="term" value="F:acid-amino acid ligase activity"/>
    <property type="evidence" value="ECO:0007669"/>
    <property type="project" value="TreeGrafter"/>
</dbReference>
<feature type="domain" description="GH3" evidence="3">
    <location>
        <begin position="219"/>
        <end position="285"/>
    </location>
</feature>
<dbReference type="Pfam" id="PF02072">
    <property type="entry name" value="Orexin"/>
    <property type="match status" value="1"/>
</dbReference>
<dbReference type="Pfam" id="PF25146">
    <property type="entry name" value="GH3_N_vert"/>
    <property type="match status" value="1"/>
</dbReference>
<dbReference type="RefSeq" id="XP_020828400.1">
    <property type="nucleotide sequence ID" value="XM_020972741.1"/>
</dbReference>
<dbReference type="Pfam" id="PF23571">
    <property type="entry name" value="GH3_M"/>
    <property type="match status" value="1"/>
</dbReference>
<feature type="signal peptide" evidence="1">
    <location>
        <begin position="1"/>
        <end position="18"/>
    </location>
</feature>
<dbReference type="Proteomes" id="UP000515140">
    <property type="component" value="Unplaced"/>
</dbReference>
<dbReference type="RefSeq" id="XP_020828401.1">
    <property type="nucleotide sequence ID" value="XM_020972742.1"/>
</dbReference>
<dbReference type="InterPro" id="IPR001704">
    <property type="entry name" value="Orexin"/>
</dbReference>
<keyword evidence="4" id="KW-1185">Reference proteome</keyword>
<name>A0A6P5J260_PHACI</name>
<evidence type="ECO:0000256" key="1">
    <source>
        <dbReference type="SAM" id="SignalP"/>
    </source>
</evidence>
<protein>
    <submittedName>
        <fullName evidence="5 6">GH3 domain-containing protein-like isoform X1</fullName>
    </submittedName>
</protein>
<dbReference type="PANTHER" id="PTHR31901:SF9">
    <property type="entry name" value="GH3 DOMAIN-CONTAINING PROTEIN"/>
    <property type="match status" value="1"/>
</dbReference>
<accession>A0A6P5J260</accession>
<dbReference type="GO" id="GO:0007218">
    <property type="term" value="P:neuropeptide signaling pathway"/>
    <property type="evidence" value="ECO:0007669"/>
    <property type="project" value="InterPro"/>
</dbReference>
<evidence type="ECO:0000313" key="6">
    <source>
        <dbReference type="RefSeq" id="XP_020828401.1"/>
    </source>
</evidence>
<evidence type="ECO:0000313" key="5">
    <source>
        <dbReference type="RefSeq" id="XP_020828400.1"/>
    </source>
</evidence>
<dbReference type="GO" id="GO:0005737">
    <property type="term" value="C:cytoplasm"/>
    <property type="evidence" value="ECO:0007669"/>
    <property type="project" value="TreeGrafter"/>
</dbReference>
<feature type="domain" description="GH3 middle" evidence="2">
    <location>
        <begin position="320"/>
        <end position="393"/>
    </location>
</feature>
<organism evidence="4 5">
    <name type="scientific">Phascolarctos cinereus</name>
    <name type="common">Koala</name>
    <dbReference type="NCBI Taxonomy" id="38626"/>
    <lineage>
        <taxon>Eukaryota</taxon>
        <taxon>Metazoa</taxon>
        <taxon>Chordata</taxon>
        <taxon>Craniata</taxon>
        <taxon>Vertebrata</taxon>
        <taxon>Euteleostomi</taxon>
        <taxon>Mammalia</taxon>
        <taxon>Metatheria</taxon>
        <taxon>Diprotodontia</taxon>
        <taxon>Phascolarctidae</taxon>
        <taxon>Phascolarctos</taxon>
    </lineage>
</organism>
<keyword evidence="1" id="KW-0732">Signal</keyword>
<proteinExistence type="predicted"/>
<dbReference type="GO" id="GO:0007631">
    <property type="term" value="P:feeding behavior"/>
    <property type="evidence" value="ECO:0007669"/>
    <property type="project" value="InterPro"/>
</dbReference>
<sequence length="609" mass="65377">MLLPLLLLLLLLLPLTLFWWQKSRRMGKAWGATLQHSMALRALGWAAAWKQWGLEKSTTHVLQSQEQALHWCLQGPRTTTCPVGEIPDLNSFRNQFPLVWPHLDPHSKTGETDEDLEMPQHPQYSSTPWDSLQVMLLSFNSLKQLYPGALVPGGTARLTLTSPWPCSLPWPLRLLAWACPPGAGAGDPRLLILAALGSRELQVLEAGTATELLDVFSCLGANWKGLVEAVAAGISGFLPPAPARAAELKTELEQGTKGLARRLWPQLQVVVVKDAGGQDVAKAALRSTWCQGLPFFSPAYVAAGGVIGLNLCLKQLKPGYLLLPGPPFVELLPAQGKSQEETPSTLLLGEALLGEEYELVLTNDASLTRCPLGDVVQVIGFYNQCPVVRFVRRLSQSLNVRGEDISEDVFSGALLRAVGLWPGAKLLDYCCAQSGILGSFSDSSAPHYEVFVELRGVRGLSEDHRHKASWATVTLLLLLLVLPALLPARAAAQPMPNCCRQKTCSCRLYDLLHGAGNHAAGILTLGKRRAGLSGLQGRLQRLLQASGNHAAGILTVGRRAGAGGEPLPSPSGAPGYSSCSRVPGTLSCVGHLCTDSPAAQDPVQSWQGS</sequence>
<feature type="chain" id="PRO_5044648188" evidence="1">
    <location>
        <begin position="19"/>
        <end position="609"/>
    </location>
</feature>
<dbReference type="InterPro" id="IPR004993">
    <property type="entry name" value="GH3"/>
</dbReference>
<dbReference type="KEGG" id="pcw:110198456"/>
<reference evidence="5 6" key="1">
    <citation type="submission" date="2025-04" db="UniProtKB">
        <authorList>
            <consortium name="RefSeq"/>
        </authorList>
    </citation>
    <scope>IDENTIFICATION</scope>
    <source>
        <tissue evidence="5 6">Spleen</tissue>
    </source>
</reference>
<gene>
    <name evidence="5 6" type="primary">LOC110198456</name>
</gene>
<dbReference type="GeneID" id="110198456"/>
<evidence type="ECO:0000259" key="3">
    <source>
        <dbReference type="Pfam" id="PF25146"/>
    </source>
</evidence>
<dbReference type="PANTHER" id="PTHR31901">
    <property type="entry name" value="GH3 DOMAIN-CONTAINING PROTEIN"/>
    <property type="match status" value="1"/>
</dbReference>
<dbReference type="PRINTS" id="PR01091">
    <property type="entry name" value="OREXINPP"/>
</dbReference>